<dbReference type="Proteomes" id="UP000186677">
    <property type="component" value="Unassembled WGS sequence"/>
</dbReference>
<comment type="subcellular location">
    <subcellularLocation>
        <location evidence="1">Membrane</location>
        <topology evidence="1">Multi-pass membrane protein</topology>
    </subcellularLocation>
</comment>
<sequence>MNTSVIYALAAAALFGASTPLAKLLGTEIPPVLLAGLLYLGSGIGLVLLRFIRDRGWKKSGLSVREWPWLGGAIVFGGILGPVALMLGLTLTSGATASLMLNLEPVLTAVLAWVVFKENADRRIVVGMLAIIAGGIVLSWPSGQASSVEQSWGGPLAVAFACLCWAVDNNLTRKVSASDALFIAGTKGLFAGLVNCAIGLTLGASIPPLAALSPTLLIGFLGYGVSLVLFVLALRGLGAARTGAYFSTAPFLGAAISIVLLDESVSMLFWVAAAFMMFGVWLHLTEQHEHMHEHQPLQHTHRHIHDEHHQHEHAEEVAPGSAHSHAHLHYPVRHNHPHFPDIHHRHRH</sequence>
<evidence type="ECO:0000313" key="11">
    <source>
        <dbReference type="Proteomes" id="UP000185990"/>
    </source>
</evidence>
<dbReference type="InterPro" id="IPR000620">
    <property type="entry name" value="EamA_dom"/>
</dbReference>
<accession>A0A1Q4KLK0</accession>
<dbReference type="EMBL" id="MPJD01000032">
    <property type="protein sequence ID" value="OKA19375.1"/>
    <property type="molecule type" value="Genomic_DNA"/>
</dbReference>
<evidence type="ECO:0000256" key="4">
    <source>
        <dbReference type="ARBA" id="ARBA00022989"/>
    </source>
</evidence>
<dbReference type="GO" id="GO:0016020">
    <property type="term" value="C:membrane"/>
    <property type="evidence" value="ECO:0007669"/>
    <property type="project" value="UniProtKB-SubCell"/>
</dbReference>
<dbReference type="Pfam" id="PF00892">
    <property type="entry name" value="EamA"/>
    <property type="match status" value="2"/>
</dbReference>
<dbReference type="SUPFAM" id="SSF103481">
    <property type="entry name" value="Multidrug resistance efflux transporter EmrE"/>
    <property type="match status" value="2"/>
</dbReference>
<evidence type="ECO:0000313" key="12">
    <source>
        <dbReference type="Proteomes" id="UP000186677"/>
    </source>
</evidence>
<dbReference type="Proteomes" id="UP000185990">
    <property type="component" value="Unassembled WGS sequence"/>
</dbReference>
<evidence type="ECO:0000313" key="10">
    <source>
        <dbReference type="EMBL" id="OKA22555.1"/>
    </source>
</evidence>
<feature type="transmembrane region" description="Helical" evidence="7">
    <location>
        <begin position="69"/>
        <end position="91"/>
    </location>
</feature>
<evidence type="ECO:0000256" key="5">
    <source>
        <dbReference type="ARBA" id="ARBA00023136"/>
    </source>
</evidence>
<dbReference type="RefSeq" id="WP_060692749.1">
    <property type="nucleotide sequence ID" value="NZ_CP012676.1"/>
</dbReference>
<evidence type="ECO:0000256" key="2">
    <source>
        <dbReference type="ARBA" id="ARBA00007362"/>
    </source>
</evidence>
<evidence type="ECO:0000313" key="9">
    <source>
        <dbReference type="EMBL" id="OKA19375.1"/>
    </source>
</evidence>
<evidence type="ECO:0000256" key="7">
    <source>
        <dbReference type="SAM" id="Phobius"/>
    </source>
</evidence>
<organism evidence="9 11">
    <name type="scientific">Pseudomonas versuta</name>
    <dbReference type="NCBI Taxonomy" id="1788301"/>
    <lineage>
        <taxon>Bacteria</taxon>
        <taxon>Pseudomonadati</taxon>
        <taxon>Pseudomonadota</taxon>
        <taxon>Gammaproteobacteria</taxon>
        <taxon>Pseudomonadales</taxon>
        <taxon>Pseudomonadaceae</taxon>
        <taxon>Pseudomonas</taxon>
    </lineage>
</organism>
<comment type="caution">
    <text evidence="9">The sequence shown here is derived from an EMBL/GenBank/DDBJ whole genome shotgun (WGS) entry which is preliminary data.</text>
</comment>
<comment type="similarity">
    <text evidence="2">Belongs to the EamA transporter family.</text>
</comment>
<feature type="transmembrane region" description="Helical" evidence="7">
    <location>
        <begin position="152"/>
        <end position="168"/>
    </location>
</feature>
<evidence type="ECO:0000256" key="3">
    <source>
        <dbReference type="ARBA" id="ARBA00022692"/>
    </source>
</evidence>
<accession>A0A0M4QIF0</accession>
<dbReference type="InterPro" id="IPR037185">
    <property type="entry name" value="EmrE-like"/>
</dbReference>
<gene>
    <name evidence="10" type="ORF">BOH73_07925</name>
    <name evidence="9" type="ORF">BOH74_18305</name>
</gene>
<evidence type="ECO:0000259" key="8">
    <source>
        <dbReference type="Pfam" id="PF00892"/>
    </source>
</evidence>
<dbReference type="EMBL" id="MPJC01000004">
    <property type="protein sequence ID" value="OKA22555.1"/>
    <property type="molecule type" value="Genomic_DNA"/>
</dbReference>
<feature type="domain" description="EamA" evidence="8">
    <location>
        <begin position="154"/>
        <end position="283"/>
    </location>
</feature>
<feature type="transmembrane region" description="Helical" evidence="7">
    <location>
        <begin position="244"/>
        <end position="261"/>
    </location>
</feature>
<feature type="transmembrane region" description="Helical" evidence="7">
    <location>
        <begin position="32"/>
        <end position="49"/>
    </location>
</feature>
<dbReference type="KEGG" id="ppsy:AOC04_09490"/>
<dbReference type="AlphaFoldDB" id="A0A0M4QIF0"/>
<feature type="region of interest" description="Disordered" evidence="6">
    <location>
        <begin position="296"/>
        <end position="324"/>
    </location>
</feature>
<reference evidence="9 11" key="1">
    <citation type="submission" date="2016-11" db="EMBL/GenBank/DDBJ databases">
        <title>Draft genome of Pseudomonas versuta A4R1.12.</title>
        <authorList>
            <person name="See-Too W.-S."/>
        </authorList>
    </citation>
    <scope>NUCLEOTIDE SEQUENCE [LARGE SCALE GENOMIC DNA]</scope>
    <source>
        <strain evidence="9 11">A4R1.12</strain>
    </source>
</reference>
<feature type="domain" description="EamA" evidence="8">
    <location>
        <begin position="4"/>
        <end position="139"/>
    </location>
</feature>
<name>A0A0M4QIF0_9PSED</name>
<feature type="transmembrane region" description="Helical" evidence="7">
    <location>
        <begin position="180"/>
        <end position="203"/>
    </location>
</feature>
<proteinExistence type="inferred from homology"/>
<dbReference type="InterPro" id="IPR050638">
    <property type="entry name" value="AA-Vitamin_Transporters"/>
</dbReference>
<evidence type="ECO:0000256" key="6">
    <source>
        <dbReference type="SAM" id="MobiDB-lite"/>
    </source>
</evidence>
<feature type="compositionally biased region" description="Basic and acidic residues" evidence="6">
    <location>
        <begin position="304"/>
        <end position="316"/>
    </location>
</feature>
<feature type="transmembrane region" description="Helical" evidence="7">
    <location>
        <begin position="97"/>
        <end position="116"/>
    </location>
</feature>
<feature type="transmembrane region" description="Helical" evidence="7">
    <location>
        <begin position="267"/>
        <end position="284"/>
    </location>
</feature>
<dbReference type="Gene3D" id="1.10.3730.20">
    <property type="match status" value="2"/>
</dbReference>
<protein>
    <submittedName>
        <fullName evidence="9">EamA family transporter</fullName>
    </submittedName>
</protein>
<keyword evidence="4 7" id="KW-1133">Transmembrane helix</keyword>
<keyword evidence="3 7" id="KW-0812">Transmembrane</keyword>
<dbReference type="OrthoDB" id="9794287at2"/>
<feature type="transmembrane region" description="Helical" evidence="7">
    <location>
        <begin position="123"/>
        <end position="140"/>
    </location>
</feature>
<feature type="transmembrane region" description="Helical" evidence="7">
    <location>
        <begin position="209"/>
        <end position="232"/>
    </location>
</feature>
<keyword evidence="5 7" id="KW-0472">Membrane</keyword>
<dbReference type="PANTHER" id="PTHR32322">
    <property type="entry name" value="INNER MEMBRANE TRANSPORTER"/>
    <property type="match status" value="1"/>
</dbReference>
<evidence type="ECO:0000256" key="1">
    <source>
        <dbReference type="ARBA" id="ARBA00004141"/>
    </source>
</evidence>
<keyword evidence="12" id="KW-1185">Reference proteome</keyword>
<reference evidence="10 12" key="2">
    <citation type="submission" date="2016-11" db="EMBL/GenBank/DDBJ databases">
        <title>Draft genome of Pseudomonas versuta A4R1.5.</title>
        <authorList>
            <person name="See-Too W.-S."/>
        </authorList>
    </citation>
    <scope>NUCLEOTIDE SEQUENCE [LARGE SCALE GENOMIC DNA]</scope>
    <source>
        <strain evidence="10 12">A4R1.5</strain>
    </source>
</reference>
<dbReference type="PANTHER" id="PTHR32322:SF2">
    <property type="entry name" value="EAMA DOMAIN-CONTAINING PROTEIN"/>
    <property type="match status" value="1"/>
</dbReference>